<comment type="similarity">
    <text evidence="3">Belongs to the major facilitator superfamily. FHS transporter (TC 2.A.1.7) family.</text>
</comment>
<dbReference type="Pfam" id="PF07690">
    <property type="entry name" value="MFS_1"/>
    <property type="match status" value="1"/>
</dbReference>
<comment type="caution">
    <text evidence="10">The sequence shown here is derived from an EMBL/GenBank/DDBJ whole genome shotgun (WGS) entry which is preliminary data.</text>
</comment>
<dbReference type="InterPro" id="IPR020846">
    <property type="entry name" value="MFS_dom"/>
</dbReference>
<evidence type="ECO:0000313" key="10">
    <source>
        <dbReference type="EMBL" id="RIJ49216.1"/>
    </source>
</evidence>
<feature type="transmembrane region" description="Helical" evidence="8">
    <location>
        <begin position="405"/>
        <end position="424"/>
    </location>
</feature>
<dbReference type="RefSeq" id="WP_119437102.1">
    <property type="nucleotide sequence ID" value="NZ_QWGR01000003.1"/>
</dbReference>
<evidence type="ECO:0000256" key="1">
    <source>
        <dbReference type="ARBA" id="ARBA00003321"/>
    </source>
</evidence>
<dbReference type="InterPro" id="IPR011701">
    <property type="entry name" value="MFS"/>
</dbReference>
<evidence type="ECO:0000313" key="11">
    <source>
        <dbReference type="Proteomes" id="UP000265926"/>
    </source>
</evidence>
<dbReference type="GO" id="GO:0005354">
    <property type="term" value="F:galactose transmembrane transporter activity"/>
    <property type="evidence" value="ECO:0007669"/>
    <property type="project" value="InterPro"/>
</dbReference>
<dbReference type="InterPro" id="IPR050375">
    <property type="entry name" value="MFS_TsgA-like"/>
</dbReference>
<feature type="domain" description="Major facilitator superfamily (MFS) profile" evidence="9">
    <location>
        <begin position="1"/>
        <end position="219"/>
    </location>
</feature>
<feature type="transmembrane region" description="Helical" evidence="8">
    <location>
        <begin position="7"/>
        <end position="34"/>
    </location>
</feature>
<reference evidence="10 11" key="1">
    <citation type="submission" date="2018-08" db="EMBL/GenBank/DDBJ databases">
        <title>Pallidiluteibacterium maritimus gen. nov., sp. nov., isolated from coastal sediment.</title>
        <authorList>
            <person name="Zhou L.Y."/>
        </authorList>
    </citation>
    <scope>NUCLEOTIDE SEQUENCE [LARGE SCALE GENOMIC DNA]</scope>
    <source>
        <strain evidence="10 11">XSD2</strain>
    </source>
</reference>
<evidence type="ECO:0000256" key="8">
    <source>
        <dbReference type="SAM" id="Phobius"/>
    </source>
</evidence>
<sequence>MKNKTSFISIAILGLMFFIFGFVSWVNAILIPYFKIACELTHFQSYLVAFAFYVAYFFMSVPSSFLLEKVGFKKGMMMGFFAMAFGAFLFVPAALSRAYPVFLTGLFLIGTGLALLQTAANPYITIVGPIERAAQRISIMGICNKVAGILAPLIFAAVVLKVTDSELFRTLESGTLSVAEKNHLLDELIRRVILPYSVLGAMLIAVGLLVRFSPLPELNTEQSNKEELAEGEHSKTSIFQFPYLILGALAIFFHVGSQIIAIDTIIGYAQTMGLDLLEAKVFPSYVLGATMCGYFIGVITIPRYINQRNALLVCTIMGLVLSGGVLVFSGQVNVFGHQTDISIWLLAALGLPNSLIFANIWPLAIKGLGRFTKLGSSIMIMGLCGNALTPVLYGIMADHFSVRSAYMILIPCYIYLVFFAAYGYRVKRWKPAVKALA</sequence>
<dbReference type="Proteomes" id="UP000265926">
    <property type="component" value="Unassembled WGS sequence"/>
</dbReference>
<keyword evidence="6 8" id="KW-1133">Transmembrane helix</keyword>
<feature type="transmembrane region" description="Helical" evidence="8">
    <location>
        <begin position="137"/>
        <end position="160"/>
    </location>
</feature>
<feature type="transmembrane region" description="Helical" evidence="8">
    <location>
        <begin position="281"/>
        <end position="301"/>
    </location>
</feature>
<dbReference type="InterPro" id="IPR036259">
    <property type="entry name" value="MFS_trans_sf"/>
</dbReference>
<dbReference type="PANTHER" id="PTHR43702">
    <property type="entry name" value="L-FUCOSE-PROTON SYMPORTER"/>
    <property type="match status" value="1"/>
</dbReference>
<feature type="transmembrane region" description="Helical" evidence="8">
    <location>
        <begin position="310"/>
        <end position="329"/>
    </location>
</feature>
<keyword evidence="7 8" id="KW-0472">Membrane</keyword>
<evidence type="ECO:0000259" key="9">
    <source>
        <dbReference type="PROSITE" id="PS50850"/>
    </source>
</evidence>
<dbReference type="PROSITE" id="PS50850">
    <property type="entry name" value="MFS"/>
    <property type="match status" value="1"/>
</dbReference>
<feature type="transmembrane region" description="Helical" evidence="8">
    <location>
        <begin position="101"/>
        <end position="125"/>
    </location>
</feature>
<evidence type="ECO:0000256" key="6">
    <source>
        <dbReference type="ARBA" id="ARBA00022989"/>
    </source>
</evidence>
<dbReference type="Gene3D" id="1.20.1250.20">
    <property type="entry name" value="MFS general substrate transporter like domains"/>
    <property type="match status" value="2"/>
</dbReference>
<feature type="transmembrane region" description="Helical" evidence="8">
    <location>
        <begin position="193"/>
        <end position="212"/>
    </location>
</feature>
<keyword evidence="5 8" id="KW-0812">Transmembrane</keyword>
<dbReference type="InterPro" id="IPR005964">
    <property type="entry name" value="Glc/Gal_transptr_bac"/>
</dbReference>
<organism evidence="10 11">
    <name type="scientific">Maribellus luteus</name>
    <dbReference type="NCBI Taxonomy" id="2305463"/>
    <lineage>
        <taxon>Bacteria</taxon>
        <taxon>Pseudomonadati</taxon>
        <taxon>Bacteroidota</taxon>
        <taxon>Bacteroidia</taxon>
        <taxon>Marinilabiliales</taxon>
        <taxon>Prolixibacteraceae</taxon>
        <taxon>Maribellus</taxon>
    </lineage>
</organism>
<feature type="transmembrane region" description="Helical" evidence="8">
    <location>
        <begin position="79"/>
        <end position="95"/>
    </location>
</feature>
<feature type="transmembrane region" description="Helical" evidence="8">
    <location>
        <begin position="46"/>
        <end position="67"/>
    </location>
</feature>
<dbReference type="EMBL" id="QWGR01000003">
    <property type="protein sequence ID" value="RIJ49216.1"/>
    <property type="molecule type" value="Genomic_DNA"/>
</dbReference>
<evidence type="ECO:0000256" key="2">
    <source>
        <dbReference type="ARBA" id="ARBA00004429"/>
    </source>
</evidence>
<dbReference type="SUPFAM" id="SSF103473">
    <property type="entry name" value="MFS general substrate transporter"/>
    <property type="match status" value="1"/>
</dbReference>
<dbReference type="OrthoDB" id="9786665at2"/>
<feature type="transmembrane region" description="Helical" evidence="8">
    <location>
        <begin position="243"/>
        <end position="269"/>
    </location>
</feature>
<name>A0A399SYX7_9BACT</name>
<dbReference type="GO" id="GO:0055056">
    <property type="term" value="F:D-glucose transmembrane transporter activity"/>
    <property type="evidence" value="ECO:0007669"/>
    <property type="project" value="InterPro"/>
</dbReference>
<feature type="transmembrane region" description="Helical" evidence="8">
    <location>
        <begin position="341"/>
        <end position="362"/>
    </location>
</feature>
<evidence type="ECO:0000256" key="4">
    <source>
        <dbReference type="ARBA" id="ARBA00022475"/>
    </source>
</evidence>
<comment type="subcellular location">
    <subcellularLocation>
        <location evidence="2">Cell inner membrane</location>
        <topology evidence="2">Multi-pass membrane protein</topology>
    </subcellularLocation>
</comment>
<accession>A0A399SYX7</accession>
<proteinExistence type="inferred from homology"/>
<protein>
    <submittedName>
        <fullName evidence="10">Glucose/galactose MFS transporter</fullName>
    </submittedName>
</protein>
<dbReference type="GO" id="GO:0005886">
    <property type="term" value="C:plasma membrane"/>
    <property type="evidence" value="ECO:0007669"/>
    <property type="project" value="UniProtKB-SubCell"/>
</dbReference>
<dbReference type="CDD" id="cd17394">
    <property type="entry name" value="MFS_FucP_like"/>
    <property type="match status" value="1"/>
</dbReference>
<dbReference type="AlphaFoldDB" id="A0A399SYX7"/>
<dbReference type="PANTHER" id="PTHR43702:SF12">
    <property type="entry name" value="N-ACETYL GLUCOSAMINE TRANSPORTER NAGP"/>
    <property type="match status" value="1"/>
</dbReference>
<comment type="function">
    <text evidence="1">Intake of glucose and galactose.</text>
</comment>
<evidence type="ECO:0000256" key="5">
    <source>
        <dbReference type="ARBA" id="ARBA00022692"/>
    </source>
</evidence>
<keyword evidence="11" id="KW-1185">Reference proteome</keyword>
<keyword evidence="4" id="KW-1003">Cell membrane</keyword>
<feature type="transmembrane region" description="Helical" evidence="8">
    <location>
        <begin position="374"/>
        <end position="393"/>
    </location>
</feature>
<dbReference type="NCBIfam" id="TIGR01272">
    <property type="entry name" value="gluP"/>
    <property type="match status" value="1"/>
</dbReference>
<evidence type="ECO:0000256" key="3">
    <source>
        <dbReference type="ARBA" id="ARBA00009120"/>
    </source>
</evidence>
<gene>
    <name evidence="10" type="primary">gluP</name>
    <name evidence="10" type="ORF">D1614_06565</name>
</gene>
<dbReference type="GO" id="GO:1904659">
    <property type="term" value="P:D-glucose transmembrane transport"/>
    <property type="evidence" value="ECO:0007669"/>
    <property type="project" value="InterPro"/>
</dbReference>
<evidence type="ECO:0000256" key="7">
    <source>
        <dbReference type="ARBA" id="ARBA00023136"/>
    </source>
</evidence>